<sequence>MLFKSLALSALASAALAQEAQPQPDLTTLLSNQTELSNLTTYLGLFPDFVGQLGSLQNITLLAPNNEAFATFLNSSAGAALAQNDSALIQAVFSYHVLNGSYSNFSEVAFVPTLLQPPQYANVTGGQVVQAVPGDNSTAFFSGLLANASSTGSPLNFTGGVVHIIDSVLIIPQNVSETAIQANLTGVAGALMSADLVETVDGLTDVTVFAPNNAAFEAIGSALPNLTTEDLTSILTYHVVEGTVGYSTLLGNTSLQTVQGANITITVIDDEVFVNSARVVVADVLVANGVVHVIDNVLNPENATATANPSEETGSPAFSGASSASDIPFTSGVPTPTASAATESAPGATGASSSSADAAMPRMTGAMGAAALFGGAALVLNM</sequence>
<reference evidence="4" key="1">
    <citation type="submission" date="2022-10" db="EMBL/GenBank/DDBJ databases">
        <title>Culturing micro-colonial fungi from biological soil crusts in the Mojave desert and describing Neophaeococcomyces mojavensis, and introducing the new genera and species Taxawa tesnikishii.</title>
        <authorList>
            <person name="Kurbessoian T."/>
            <person name="Stajich J.E."/>
        </authorList>
    </citation>
    <scope>NUCLEOTIDE SEQUENCE</scope>
    <source>
        <strain evidence="4">TK_41</strain>
    </source>
</reference>
<dbReference type="InterPro" id="IPR050904">
    <property type="entry name" value="Adhesion/Biosynth-related"/>
</dbReference>
<keyword evidence="5" id="KW-1185">Reference proteome</keyword>
<dbReference type="EMBL" id="JAPDRK010000027">
    <property type="protein sequence ID" value="KAJ9602380.1"/>
    <property type="molecule type" value="Genomic_DNA"/>
</dbReference>
<dbReference type="GO" id="GO:0000329">
    <property type="term" value="C:fungal-type vacuole membrane"/>
    <property type="evidence" value="ECO:0007669"/>
    <property type="project" value="TreeGrafter"/>
</dbReference>
<evidence type="ECO:0000256" key="1">
    <source>
        <dbReference type="SAM" id="MobiDB-lite"/>
    </source>
</evidence>
<dbReference type="SUPFAM" id="SSF82153">
    <property type="entry name" value="FAS1 domain"/>
    <property type="match status" value="2"/>
</dbReference>
<gene>
    <name evidence="4" type="ORF">H2200_013235</name>
</gene>
<protein>
    <recommendedName>
        <fullName evidence="3">FAS1 domain-containing protein</fullName>
    </recommendedName>
</protein>
<dbReference type="PANTHER" id="PTHR10900">
    <property type="entry name" value="PERIOSTIN-RELATED"/>
    <property type="match status" value="1"/>
</dbReference>
<dbReference type="Gene3D" id="2.30.180.10">
    <property type="entry name" value="FAS1 domain"/>
    <property type="match status" value="2"/>
</dbReference>
<keyword evidence="2" id="KW-0732">Signal</keyword>
<proteinExistence type="predicted"/>
<feature type="compositionally biased region" description="Low complexity" evidence="1">
    <location>
        <begin position="314"/>
        <end position="325"/>
    </location>
</feature>
<name>A0AA38WWE1_9EURO</name>
<dbReference type="GO" id="GO:0016236">
    <property type="term" value="P:macroautophagy"/>
    <property type="evidence" value="ECO:0007669"/>
    <property type="project" value="TreeGrafter"/>
</dbReference>
<feature type="region of interest" description="Disordered" evidence="1">
    <location>
        <begin position="302"/>
        <end position="356"/>
    </location>
</feature>
<evidence type="ECO:0000313" key="5">
    <source>
        <dbReference type="Proteomes" id="UP001172673"/>
    </source>
</evidence>
<evidence type="ECO:0000256" key="2">
    <source>
        <dbReference type="SAM" id="SignalP"/>
    </source>
</evidence>
<feature type="domain" description="FAS1" evidence="3">
    <location>
        <begin position="207"/>
        <end position="301"/>
    </location>
</feature>
<evidence type="ECO:0000259" key="3">
    <source>
        <dbReference type="SMART" id="SM00554"/>
    </source>
</evidence>
<evidence type="ECO:0000313" key="4">
    <source>
        <dbReference type="EMBL" id="KAJ9602380.1"/>
    </source>
</evidence>
<dbReference type="AlphaFoldDB" id="A0AA38WWE1"/>
<feature type="chain" id="PRO_5041342904" description="FAS1 domain-containing protein" evidence="2">
    <location>
        <begin position="18"/>
        <end position="382"/>
    </location>
</feature>
<accession>A0AA38WWE1</accession>
<feature type="compositionally biased region" description="Low complexity" evidence="1">
    <location>
        <begin position="334"/>
        <end position="356"/>
    </location>
</feature>
<dbReference type="Pfam" id="PF02469">
    <property type="entry name" value="Fasciclin"/>
    <property type="match status" value="2"/>
</dbReference>
<feature type="compositionally biased region" description="Polar residues" evidence="1">
    <location>
        <begin position="302"/>
        <end position="313"/>
    </location>
</feature>
<dbReference type="FunFam" id="2.30.180.10:FF:000032">
    <property type="entry name" value="Fasciclin domain-containing protein, putative"/>
    <property type="match status" value="1"/>
</dbReference>
<dbReference type="SMART" id="SM00554">
    <property type="entry name" value="FAS1"/>
    <property type="match status" value="2"/>
</dbReference>
<dbReference type="InterPro" id="IPR000782">
    <property type="entry name" value="FAS1_domain"/>
</dbReference>
<organism evidence="4 5">
    <name type="scientific">Cladophialophora chaetospira</name>
    <dbReference type="NCBI Taxonomy" id="386627"/>
    <lineage>
        <taxon>Eukaryota</taxon>
        <taxon>Fungi</taxon>
        <taxon>Dikarya</taxon>
        <taxon>Ascomycota</taxon>
        <taxon>Pezizomycotina</taxon>
        <taxon>Eurotiomycetes</taxon>
        <taxon>Chaetothyriomycetidae</taxon>
        <taxon>Chaetothyriales</taxon>
        <taxon>Herpotrichiellaceae</taxon>
        <taxon>Cladophialophora</taxon>
    </lineage>
</organism>
<feature type="signal peptide" evidence="2">
    <location>
        <begin position="1"/>
        <end position="17"/>
    </location>
</feature>
<dbReference type="InterPro" id="IPR036378">
    <property type="entry name" value="FAS1_dom_sf"/>
</dbReference>
<feature type="domain" description="FAS1" evidence="3">
    <location>
        <begin position="60"/>
        <end position="172"/>
    </location>
</feature>
<comment type="caution">
    <text evidence="4">The sequence shown here is derived from an EMBL/GenBank/DDBJ whole genome shotgun (WGS) entry which is preliminary data.</text>
</comment>
<dbReference type="PANTHER" id="PTHR10900:SF77">
    <property type="entry name" value="FI19380P1"/>
    <property type="match status" value="1"/>
</dbReference>
<dbReference type="Proteomes" id="UP001172673">
    <property type="component" value="Unassembled WGS sequence"/>
</dbReference>